<dbReference type="RefSeq" id="WP_094022459.1">
    <property type="nucleotide sequence ID" value="NZ_FXYF01000011.1"/>
</dbReference>
<proteinExistence type="predicted"/>
<evidence type="ECO:0000256" key="1">
    <source>
        <dbReference type="SAM" id="Phobius"/>
    </source>
</evidence>
<organism evidence="2 3">
    <name type="scientific">Maliponia aquimaris</name>
    <dbReference type="NCBI Taxonomy" id="1673631"/>
    <lineage>
        <taxon>Bacteria</taxon>
        <taxon>Pseudomonadati</taxon>
        <taxon>Pseudomonadota</taxon>
        <taxon>Alphaproteobacteria</taxon>
        <taxon>Rhodobacterales</taxon>
        <taxon>Paracoccaceae</taxon>
        <taxon>Maliponia</taxon>
    </lineage>
</organism>
<feature type="transmembrane region" description="Helical" evidence="1">
    <location>
        <begin position="17"/>
        <end position="35"/>
    </location>
</feature>
<feature type="transmembrane region" description="Helical" evidence="1">
    <location>
        <begin position="41"/>
        <end position="59"/>
    </location>
</feature>
<protein>
    <submittedName>
        <fullName evidence="2">Uncharacterized protein</fullName>
    </submittedName>
</protein>
<dbReference type="Proteomes" id="UP000207598">
    <property type="component" value="Unassembled WGS sequence"/>
</dbReference>
<dbReference type="OrthoDB" id="7862519at2"/>
<evidence type="ECO:0000313" key="3">
    <source>
        <dbReference type="Proteomes" id="UP000207598"/>
    </source>
</evidence>
<sequence length="159" mass="17224">MASEELARITASAPRRFIGVGAMLGLGALLLYMALSTGGMHFLWQATLGGLGLGALWLAQKTWQSTGHVLILTEQALTDSDGTLLARIDQIERVDRSAFAMKPSNGFLVILKQPGPRVWRPGLWWRMGRRVAVGGVTAGSQTRPVADIMSQLLIQRKDG</sequence>
<reference evidence="2 3" key="1">
    <citation type="submission" date="2017-05" db="EMBL/GenBank/DDBJ databases">
        <authorList>
            <person name="Song R."/>
            <person name="Chenine A.L."/>
            <person name="Ruprecht R.M."/>
        </authorList>
    </citation>
    <scope>NUCLEOTIDE SEQUENCE [LARGE SCALE GENOMIC DNA]</scope>
    <source>
        <strain evidence="2 3">CECT 8898</strain>
    </source>
</reference>
<keyword evidence="3" id="KW-1185">Reference proteome</keyword>
<name>A0A238KY90_9RHOB</name>
<evidence type="ECO:0000313" key="2">
    <source>
        <dbReference type="EMBL" id="SMX47541.1"/>
    </source>
</evidence>
<gene>
    <name evidence="2" type="ORF">MAA8898_03684</name>
</gene>
<accession>A0A238KY90</accession>
<dbReference type="AlphaFoldDB" id="A0A238KY90"/>
<keyword evidence="1" id="KW-0812">Transmembrane</keyword>
<keyword evidence="1" id="KW-1133">Transmembrane helix</keyword>
<dbReference type="EMBL" id="FXYF01000011">
    <property type="protein sequence ID" value="SMX47541.1"/>
    <property type="molecule type" value="Genomic_DNA"/>
</dbReference>
<keyword evidence="1" id="KW-0472">Membrane</keyword>